<organism evidence="1 2">
    <name type="scientific">Thiohalocapsa halophila</name>
    <dbReference type="NCBI Taxonomy" id="69359"/>
    <lineage>
        <taxon>Bacteria</taxon>
        <taxon>Pseudomonadati</taxon>
        <taxon>Pseudomonadota</taxon>
        <taxon>Gammaproteobacteria</taxon>
        <taxon>Chromatiales</taxon>
        <taxon>Chromatiaceae</taxon>
        <taxon>Thiohalocapsa</taxon>
    </lineage>
</organism>
<gene>
    <name evidence="1" type="ORF">CKO31_13420</name>
</gene>
<comment type="caution">
    <text evidence="1">The sequence shown here is derived from an EMBL/GenBank/DDBJ whole genome shotgun (WGS) entry which is preliminary data.</text>
</comment>
<keyword evidence="2" id="KW-1185">Reference proteome</keyword>
<proteinExistence type="predicted"/>
<accession>A0ABS1CII9</accession>
<reference evidence="1 2" key="1">
    <citation type="journal article" date="2020" name="Microorganisms">
        <title>Osmotic Adaptation and Compatible Solute Biosynthesis of Phototrophic Bacteria as Revealed from Genome Analyses.</title>
        <authorList>
            <person name="Imhoff J.F."/>
            <person name="Rahn T."/>
            <person name="Kunzel S."/>
            <person name="Keller A."/>
            <person name="Neulinger S.C."/>
        </authorList>
    </citation>
    <scope>NUCLEOTIDE SEQUENCE [LARGE SCALE GENOMIC DNA]</scope>
    <source>
        <strain evidence="1 2">DSM 6210</strain>
    </source>
</reference>
<dbReference type="Proteomes" id="UP000748752">
    <property type="component" value="Unassembled WGS sequence"/>
</dbReference>
<protein>
    <submittedName>
        <fullName evidence="1">Uncharacterized protein</fullName>
    </submittedName>
</protein>
<evidence type="ECO:0000313" key="2">
    <source>
        <dbReference type="Proteomes" id="UP000748752"/>
    </source>
</evidence>
<evidence type="ECO:0000313" key="1">
    <source>
        <dbReference type="EMBL" id="MBK1631727.1"/>
    </source>
</evidence>
<name>A0ABS1CII9_9GAMM</name>
<sequence>MAERQQRVALEMEAENLLVRLHNKPLEAELEPCINGGVSPSGRFASAEIEEAVERLASGELTEHLDNSAYFRAFNHGRIALTD</sequence>
<dbReference type="EMBL" id="NRRV01000031">
    <property type="protein sequence ID" value="MBK1631727.1"/>
    <property type="molecule type" value="Genomic_DNA"/>
</dbReference>